<dbReference type="Gene3D" id="3.40.50.1820">
    <property type="entry name" value="alpha/beta hydrolase"/>
    <property type="match status" value="1"/>
</dbReference>
<evidence type="ECO:0000259" key="2">
    <source>
        <dbReference type="Pfam" id="PF07859"/>
    </source>
</evidence>
<keyword evidence="4" id="KW-1185">Reference proteome</keyword>
<evidence type="ECO:0000313" key="3">
    <source>
        <dbReference type="EMBL" id="MBB5263687.1"/>
    </source>
</evidence>
<dbReference type="AlphaFoldDB" id="A0A7W8H8H1"/>
<dbReference type="SUPFAM" id="SSF53474">
    <property type="entry name" value="alpha/beta-Hydrolases"/>
    <property type="match status" value="1"/>
</dbReference>
<feature type="domain" description="Alpha/beta hydrolase fold-3" evidence="2">
    <location>
        <begin position="77"/>
        <end position="281"/>
    </location>
</feature>
<organism evidence="3 4">
    <name type="scientific">Catenibacillus scindens</name>
    <dbReference type="NCBI Taxonomy" id="673271"/>
    <lineage>
        <taxon>Bacteria</taxon>
        <taxon>Bacillati</taxon>
        <taxon>Bacillota</taxon>
        <taxon>Clostridia</taxon>
        <taxon>Lachnospirales</taxon>
        <taxon>Lachnospiraceae</taxon>
        <taxon>Catenibacillus</taxon>
    </lineage>
</organism>
<dbReference type="Pfam" id="PF07859">
    <property type="entry name" value="Abhydrolase_3"/>
    <property type="match status" value="1"/>
</dbReference>
<dbReference type="RefSeq" id="WP_204248290.1">
    <property type="nucleotide sequence ID" value="NZ_JACHFW010000002.1"/>
</dbReference>
<comment type="caution">
    <text evidence="3">The sequence shown here is derived from an EMBL/GenBank/DDBJ whole genome shotgun (WGS) entry which is preliminary data.</text>
</comment>
<dbReference type="GO" id="GO:0016787">
    <property type="term" value="F:hydrolase activity"/>
    <property type="evidence" value="ECO:0007669"/>
    <property type="project" value="UniProtKB-KW"/>
</dbReference>
<dbReference type="PANTHER" id="PTHR48081:SF8">
    <property type="entry name" value="ALPHA_BETA HYDROLASE FOLD-3 DOMAIN-CONTAINING PROTEIN-RELATED"/>
    <property type="match status" value="1"/>
</dbReference>
<evidence type="ECO:0000256" key="1">
    <source>
        <dbReference type="ARBA" id="ARBA00022801"/>
    </source>
</evidence>
<name>A0A7W8H8H1_9FIRM</name>
<accession>A0A7W8H8H1</accession>
<sequence length="308" mass="34800">MSIRYSIAKSALRVLGFKKMFQLPLNRLIIKAEHLNKNRNFQIPKNRKYIYNDIPIMNGKYHCLSIQKHQQRTEKAILFFFGGGMIIGPDGGDVKCAGEYGADCNMDVWFPYYPLCTRNSILETYKMVFDTYRKMVAVYGAENITLLGFSSGAALAIGVCLYNNTLDHPLPMPHRIVACSPGCCPDSNVQLNKMKELNAKDIMVDVAFMENVRTLMQHGESVPDYMLSGTLGNFKGLPDIHFWYGSDEVLYACAENFVKACKAENVTYTLNVGKGMCHCYPMVSFFPEGKSAHKEICQKICENKNIKL</sequence>
<reference evidence="3 4" key="1">
    <citation type="submission" date="2020-08" db="EMBL/GenBank/DDBJ databases">
        <title>Genomic Encyclopedia of Type Strains, Phase IV (KMG-IV): sequencing the most valuable type-strain genomes for metagenomic binning, comparative biology and taxonomic classification.</title>
        <authorList>
            <person name="Goeker M."/>
        </authorList>
    </citation>
    <scope>NUCLEOTIDE SEQUENCE [LARGE SCALE GENOMIC DNA]</scope>
    <source>
        <strain evidence="3 4">DSM 106146</strain>
    </source>
</reference>
<dbReference type="EMBL" id="JACHFW010000002">
    <property type="protein sequence ID" value="MBB5263687.1"/>
    <property type="molecule type" value="Genomic_DNA"/>
</dbReference>
<protein>
    <submittedName>
        <fullName evidence="3">Acetyl esterase/lipase</fullName>
    </submittedName>
</protein>
<dbReference type="InterPro" id="IPR013094">
    <property type="entry name" value="AB_hydrolase_3"/>
</dbReference>
<dbReference type="InterPro" id="IPR029058">
    <property type="entry name" value="AB_hydrolase_fold"/>
</dbReference>
<dbReference type="Proteomes" id="UP000543642">
    <property type="component" value="Unassembled WGS sequence"/>
</dbReference>
<gene>
    <name evidence="3" type="ORF">HNP82_000785</name>
</gene>
<keyword evidence="1" id="KW-0378">Hydrolase</keyword>
<evidence type="ECO:0000313" key="4">
    <source>
        <dbReference type="Proteomes" id="UP000543642"/>
    </source>
</evidence>
<dbReference type="InterPro" id="IPR050300">
    <property type="entry name" value="GDXG_lipolytic_enzyme"/>
</dbReference>
<dbReference type="PANTHER" id="PTHR48081">
    <property type="entry name" value="AB HYDROLASE SUPERFAMILY PROTEIN C4A8.06C"/>
    <property type="match status" value="1"/>
</dbReference>
<proteinExistence type="predicted"/>